<dbReference type="Pfam" id="PF13302">
    <property type="entry name" value="Acetyltransf_3"/>
    <property type="match status" value="1"/>
</dbReference>
<dbReference type="Proteomes" id="UP001280897">
    <property type="component" value="Unassembled WGS sequence"/>
</dbReference>
<keyword evidence="2" id="KW-0012">Acyltransferase</keyword>
<evidence type="ECO:0000256" key="1">
    <source>
        <dbReference type="ARBA" id="ARBA00022679"/>
    </source>
</evidence>
<dbReference type="GeneID" id="57365157"/>
<dbReference type="RefSeq" id="WP_005919740.1">
    <property type="nucleotide sequence ID" value="NZ_BJMF01000007.1"/>
</dbReference>
<dbReference type="PANTHER" id="PTHR43792:SF8">
    <property type="entry name" value="[RIBOSOMAL PROTEIN US5]-ALANINE N-ACETYLTRANSFERASE"/>
    <property type="match status" value="1"/>
</dbReference>
<comment type="similarity">
    <text evidence="3">Belongs to the acetyltransferase family. RimJ subfamily.</text>
</comment>
<evidence type="ECO:0000259" key="4">
    <source>
        <dbReference type="Pfam" id="PF13302"/>
    </source>
</evidence>
<reference evidence="5" key="1">
    <citation type="journal article" date="2023" name="PeerJ">
        <title>Selection and evaluation of lactic acid bacteria from chicken feces in Thailand as potential probiotics.</title>
        <authorList>
            <person name="Khurajog B."/>
            <person name="Disastra Y."/>
            <person name="Lawwyne L.D."/>
            <person name="Sirichokchatchawan W."/>
            <person name="Niyomtham W."/>
            <person name="Yindee J."/>
            <person name="Hampson D.J."/>
            <person name="Prapasarakul N."/>
        </authorList>
    </citation>
    <scope>NUCLEOTIDE SEQUENCE</scope>
    <source>
        <strain evidence="5">BF9</strain>
    </source>
</reference>
<evidence type="ECO:0000313" key="5">
    <source>
        <dbReference type="EMBL" id="MDV2621293.1"/>
    </source>
</evidence>
<dbReference type="InterPro" id="IPR016181">
    <property type="entry name" value="Acyl_CoA_acyltransferase"/>
</dbReference>
<comment type="caution">
    <text evidence="5">The sequence shown here is derived from an EMBL/GenBank/DDBJ whole genome shotgun (WGS) entry which is preliminary data.</text>
</comment>
<dbReference type="InterPro" id="IPR051531">
    <property type="entry name" value="N-acetyltransferase"/>
</dbReference>
<dbReference type="InterPro" id="IPR000182">
    <property type="entry name" value="GNAT_dom"/>
</dbReference>
<feature type="domain" description="N-acetyltransferase" evidence="4">
    <location>
        <begin position="20"/>
        <end position="153"/>
    </location>
</feature>
<keyword evidence="1" id="KW-0808">Transferase</keyword>
<protein>
    <submittedName>
        <fullName evidence="5">GNAT family N-acetyltransferase</fullName>
    </submittedName>
</protein>
<organism evidence="5 6">
    <name type="scientific">Pediococcus acidilactici</name>
    <dbReference type="NCBI Taxonomy" id="1254"/>
    <lineage>
        <taxon>Bacteria</taxon>
        <taxon>Bacillati</taxon>
        <taxon>Bacillota</taxon>
        <taxon>Bacilli</taxon>
        <taxon>Lactobacillales</taxon>
        <taxon>Lactobacillaceae</taxon>
        <taxon>Pediococcus</taxon>
        <taxon>Pediococcus acidilactici group</taxon>
    </lineage>
</organism>
<dbReference type="AlphaFoldDB" id="A0AAP3XA26"/>
<sequence>MKKFEFYHPILTNQYSLDWLTKTKVKDIFALRSHPQIAQQEHRSADQELTDTVAYVNQVMRQVMNNRALVWGITRRADQQFIGIAGLTEFVDHPQQATIQFTLPDETLQVAAMTEVLKRLIIFAFQELELSQINGAIDQENVSQIQVLKEAGFSLVKTTGTIQHYQLSSTDKF</sequence>
<dbReference type="PANTHER" id="PTHR43792">
    <property type="entry name" value="GNAT FAMILY, PUTATIVE (AFU_ORTHOLOGUE AFUA_3G00765)-RELATED-RELATED"/>
    <property type="match status" value="1"/>
</dbReference>
<evidence type="ECO:0000313" key="6">
    <source>
        <dbReference type="Proteomes" id="UP001280897"/>
    </source>
</evidence>
<reference evidence="5" key="2">
    <citation type="submission" date="2023-10" db="EMBL/GenBank/DDBJ databases">
        <authorList>
            <person name="Khurajog B."/>
        </authorList>
    </citation>
    <scope>NUCLEOTIDE SEQUENCE</scope>
    <source>
        <strain evidence="5">BF9</strain>
    </source>
</reference>
<proteinExistence type="inferred from homology"/>
<accession>A0AAP3XA26</accession>
<name>A0AAP3XA26_PEDAC</name>
<gene>
    <name evidence="5" type="ORF">R0G89_06050</name>
</gene>
<evidence type="ECO:0000256" key="3">
    <source>
        <dbReference type="ARBA" id="ARBA00038502"/>
    </source>
</evidence>
<dbReference type="Gene3D" id="3.40.630.30">
    <property type="match status" value="1"/>
</dbReference>
<dbReference type="GO" id="GO:0016747">
    <property type="term" value="F:acyltransferase activity, transferring groups other than amino-acyl groups"/>
    <property type="evidence" value="ECO:0007669"/>
    <property type="project" value="InterPro"/>
</dbReference>
<dbReference type="SUPFAM" id="SSF55729">
    <property type="entry name" value="Acyl-CoA N-acyltransferases (Nat)"/>
    <property type="match status" value="1"/>
</dbReference>
<evidence type="ECO:0000256" key="2">
    <source>
        <dbReference type="ARBA" id="ARBA00023315"/>
    </source>
</evidence>
<dbReference type="EMBL" id="JAWJAV010000003">
    <property type="protein sequence ID" value="MDV2621293.1"/>
    <property type="molecule type" value="Genomic_DNA"/>
</dbReference>